<evidence type="ECO:0000256" key="1">
    <source>
        <dbReference type="SAM" id="MobiDB-lite"/>
    </source>
</evidence>
<comment type="caution">
    <text evidence="2">The sequence shown here is derived from an EMBL/GenBank/DDBJ whole genome shotgun (WGS) entry which is preliminary data.</text>
</comment>
<dbReference type="EMBL" id="PIQG01000002">
    <property type="protein sequence ID" value="RUO78524.1"/>
    <property type="molecule type" value="Genomic_DNA"/>
</dbReference>
<reference evidence="2 3" key="1">
    <citation type="journal article" date="2011" name="Front. Microbiol.">
        <title>Genomic signatures of strain selection and enhancement in Bacillus atrophaeus var. globigii, a historical biowarfare simulant.</title>
        <authorList>
            <person name="Gibbons H.S."/>
            <person name="Broomall S.M."/>
            <person name="McNew L.A."/>
            <person name="Daligault H."/>
            <person name="Chapman C."/>
            <person name="Bruce D."/>
            <person name="Karavis M."/>
            <person name="Krepps M."/>
            <person name="McGregor P.A."/>
            <person name="Hong C."/>
            <person name="Park K.H."/>
            <person name="Akmal A."/>
            <person name="Feldman A."/>
            <person name="Lin J.S."/>
            <person name="Chang W.E."/>
            <person name="Higgs B.W."/>
            <person name="Demirev P."/>
            <person name="Lindquist J."/>
            <person name="Liem A."/>
            <person name="Fochler E."/>
            <person name="Read T.D."/>
            <person name="Tapia R."/>
            <person name="Johnson S."/>
            <person name="Bishop-Lilly K.A."/>
            <person name="Detter C."/>
            <person name="Han C."/>
            <person name="Sozhamannan S."/>
            <person name="Rosenzweig C.N."/>
            <person name="Skowronski E.W."/>
        </authorList>
    </citation>
    <scope>NUCLEOTIDE SEQUENCE [LARGE SCALE GENOMIC DNA]</scope>
    <source>
        <strain evidence="2 3">PIT1</strain>
    </source>
</reference>
<name>A0A432ZKV4_9GAMM</name>
<accession>A0A432ZKV4</accession>
<keyword evidence="3" id="KW-1185">Reference proteome</keyword>
<proteinExistence type="predicted"/>
<evidence type="ECO:0000313" key="2">
    <source>
        <dbReference type="EMBL" id="RUO78524.1"/>
    </source>
</evidence>
<dbReference type="AlphaFoldDB" id="A0A432ZKV4"/>
<organism evidence="2 3">
    <name type="scientific">Pseudidiomarina taiwanensis</name>
    <dbReference type="NCBI Taxonomy" id="337250"/>
    <lineage>
        <taxon>Bacteria</taxon>
        <taxon>Pseudomonadati</taxon>
        <taxon>Pseudomonadota</taxon>
        <taxon>Gammaproteobacteria</taxon>
        <taxon>Alteromonadales</taxon>
        <taxon>Idiomarinaceae</taxon>
        <taxon>Pseudidiomarina</taxon>
    </lineage>
</organism>
<dbReference type="RefSeq" id="WP_126826988.1">
    <property type="nucleotide sequence ID" value="NZ_PIQG01000002.1"/>
</dbReference>
<feature type="compositionally biased region" description="Polar residues" evidence="1">
    <location>
        <begin position="107"/>
        <end position="124"/>
    </location>
</feature>
<protein>
    <recommendedName>
        <fullName evidence="4">DUF721 domain-containing protein</fullName>
    </recommendedName>
</protein>
<dbReference type="Proteomes" id="UP000288279">
    <property type="component" value="Unassembled WGS sequence"/>
</dbReference>
<sequence length="161" mass="17875">MTRRKIRTTEQVIRTARLRQFADFTEQHRVWQQQLRACLQSLGSEHLQQHAEVLAIRDQTLHLHTTSAAVATRLKQLQSGIITYFAREAMLPVQQLSVRTAPKTPAVATSQSEAAPTAAQTSAKTAPPDEHHAAAQLRAQAALVDEPLRSQLLALAAKFEQ</sequence>
<gene>
    <name evidence="2" type="ORF">CWI83_05730</name>
</gene>
<feature type="region of interest" description="Disordered" evidence="1">
    <location>
        <begin position="101"/>
        <end position="135"/>
    </location>
</feature>
<evidence type="ECO:0000313" key="3">
    <source>
        <dbReference type="Proteomes" id="UP000288279"/>
    </source>
</evidence>
<dbReference type="InterPro" id="IPR007922">
    <property type="entry name" value="DciA-like"/>
</dbReference>
<dbReference type="Pfam" id="PF05258">
    <property type="entry name" value="DciA"/>
    <property type="match status" value="1"/>
</dbReference>
<evidence type="ECO:0008006" key="4">
    <source>
        <dbReference type="Google" id="ProtNLM"/>
    </source>
</evidence>
<dbReference type="OrthoDB" id="6238287at2"/>